<organism evidence="1 2">
    <name type="scientific">Lentisphaera araneosa HTCC2155</name>
    <dbReference type="NCBI Taxonomy" id="313628"/>
    <lineage>
        <taxon>Bacteria</taxon>
        <taxon>Pseudomonadati</taxon>
        <taxon>Lentisphaerota</taxon>
        <taxon>Lentisphaeria</taxon>
        <taxon>Lentisphaerales</taxon>
        <taxon>Lentisphaeraceae</taxon>
        <taxon>Lentisphaera</taxon>
    </lineage>
</organism>
<evidence type="ECO:0000313" key="1">
    <source>
        <dbReference type="EMBL" id="EDM28430.1"/>
    </source>
</evidence>
<accession>A6DIZ4</accession>
<evidence type="ECO:0000313" key="2">
    <source>
        <dbReference type="Proteomes" id="UP000004947"/>
    </source>
</evidence>
<reference evidence="1 2" key="1">
    <citation type="journal article" date="2010" name="J. Bacteriol.">
        <title>Genome sequence of Lentisphaera araneosa HTCC2155T, the type species of the order Lentisphaerales in the phylum Lentisphaerae.</title>
        <authorList>
            <person name="Thrash J.C."/>
            <person name="Cho J.C."/>
            <person name="Vergin K.L."/>
            <person name="Morris R.M."/>
            <person name="Giovannoni S.J."/>
        </authorList>
    </citation>
    <scope>NUCLEOTIDE SEQUENCE [LARGE SCALE GENOMIC DNA]</scope>
    <source>
        <strain evidence="1 2">HTCC2155</strain>
    </source>
</reference>
<gene>
    <name evidence="1" type="ORF">LNTAR_10956</name>
</gene>
<sequence length="40" mass="4622">MDIDGLVRSDWDYFKTFLPDGWDGMMAETGMLKFGRKFSG</sequence>
<proteinExistence type="predicted"/>
<dbReference type="AlphaFoldDB" id="A6DIZ4"/>
<dbReference type="Proteomes" id="UP000004947">
    <property type="component" value="Unassembled WGS sequence"/>
</dbReference>
<comment type="caution">
    <text evidence="1">The sequence shown here is derived from an EMBL/GenBank/DDBJ whole genome shotgun (WGS) entry which is preliminary data.</text>
</comment>
<keyword evidence="2" id="KW-1185">Reference proteome</keyword>
<dbReference type="EMBL" id="ABCK01000005">
    <property type="protein sequence ID" value="EDM28430.1"/>
    <property type="molecule type" value="Genomic_DNA"/>
</dbReference>
<name>A6DIZ4_9BACT</name>
<protein>
    <submittedName>
        <fullName evidence="1">Uncharacterized protein</fullName>
    </submittedName>
</protein>